<keyword evidence="1" id="KW-1133">Transmembrane helix</keyword>
<accession>A0ABY4C5E4</accession>
<evidence type="ECO:0000313" key="2">
    <source>
        <dbReference type="EMBL" id="UOF00105.1"/>
    </source>
</evidence>
<keyword evidence="3" id="KW-1185">Reference proteome</keyword>
<organism evidence="2 3">
    <name type="scientific">Bdellovibrio reynosensis</name>
    <dbReference type="NCBI Taxonomy" id="2835041"/>
    <lineage>
        <taxon>Bacteria</taxon>
        <taxon>Pseudomonadati</taxon>
        <taxon>Bdellovibrionota</taxon>
        <taxon>Bdellovibrionia</taxon>
        <taxon>Bdellovibrionales</taxon>
        <taxon>Pseudobdellovibrionaceae</taxon>
        <taxon>Bdellovibrio</taxon>
    </lineage>
</organism>
<gene>
    <name evidence="2" type="ORF">MNR06_10365</name>
</gene>
<feature type="transmembrane region" description="Helical" evidence="1">
    <location>
        <begin position="114"/>
        <end position="136"/>
    </location>
</feature>
<proteinExistence type="predicted"/>
<evidence type="ECO:0008006" key="4">
    <source>
        <dbReference type="Google" id="ProtNLM"/>
    </source>
</evidence>
<protein>
    <recommendedName>
        <fullName evidence="4">DUF3021 domain-containing protein</fullName>
    </recommendedName>
</protein>
<evidence type="ECO:0000313" key="3">
    <source>
        <dbReference type="Proteomes" id="UP000830116"/>
    </source>
</evidence>
<dbReference type="EMBL" id="CP093442">
    <property type="protein sequence ID" value="UOF00105.1"/>
    <property type="molecule type" value="Genomic_DNA"/>
</dbReference>
<name>A0ABY4C5E4_9BACT</name>
<keyword evidence="1" id="KW-0812">Transmembrane</keyword>
<feature type="transmembrane region" description="Helical" evidence="1">
    <location>
        <begin position="33"/>
        <end position="53"/>
    </location>
</feature>
<dbReference type="Proteomes" id="UP000830116">
    <property type="component" value="Chromosome"/>
</dbReference>
<sequence length="166" mass="19452">MSLFIVASAIQGAAILFDEFFFHRKRGLPKWEVIGHPIDTMTVIACLLFLAFADKTPTNEKIFFAMAVGSSICVTKDEWIHRKYCSAEEMWLHAVLFMMHPLALYLGYREWEDLRPTFLAVAGGIFCFLIYQLVYWNFRYYRVKKAAEEAALMKRQSDEMYEYLSE</sequence>
<keyword evidence="1" id="KW-0472">Membrane</keyword>
<dbReference type="RefSeq" id="WP_243535747.1">
    <property type="nucleotide sequence ID" value="NZ_CP093442.1"/>
</dbReference>
<evidence type="ECO:0000256" key="1">
    <source>
        <dbReference type="SAM" id="Phobius"/>
    </source>
</evidence>
<feature type="transmembrane region" description="Helical" evidence="1">
    <location>
        <begin position="90"/>
        <end position="108"/>
    </location>
</feature>
<reference evidence="2" key="1">
    <citation type="submission" date="2022-03" db="EMBL/GenBank/DDBJ databases">
        <title>Genome Identification and Characterization of new species Bdellovibrio reynosense LBG001 sp. nov. from a Mexico soil sample.</title>
        <authorList>
            <person name="Camilli A."/>
            <person name="Ajao Y."/>
            <person name="Guo X."/>
        </authorList>
    </citation>
    <scope>NUCLEOTIDE SEQUENCE</scope>
    <source>
        <strain evidence="2">LBG001</strain>
    </source>
</reference>